<dbReference type="InterPro" id="IPR011990">
    <property type="entry name" value="TPR-like_helical_dom_sf"/>
</dbReference>
<sequence>MKRKLIIIYVLTVITAATSCKDFISVGPPTNKLASSTVFLTEETATAAINGLYITLSGTNLYFASGGTTAYLGLYSDELIYTSTNANITEFYNGNLSPTNGLVNFNFWEKPYQIINQANSCIASLKKSSLAPDFTNQLLGEAYFIRAFCYWHLITLFGDVPLVISSTDYEAVTQMTRTPITEVQEQIISDLSTAKGLLKPNYPTTGRYRANYYAVLAFQSRVNTFLGNWPEVLSTSNEVLAQTSIYSLENDLNRAFLIGSSEAIWQTASGNATTNTFEALAFIPLTTASIRPNYAIQTDLYNSFLSTDKRKTNWITSKTVTGTTYRYPYKYKVRPITPKTECQMMIRLAEIFLNRAEAKAHLNDPTAIDDLNKTRNRAGLINLSGLSGQTLIDAVLAERRLELFAEMGLRWFDLKRIRKLDQLIAPIKSEWKSSNALFPIPFNELMAAPKLIQNPGYN</sequence>
<evidence type="ECO:0000256" key="4">
    <source>
        <dbReference type="ARBA" id="ARBA00023136"/>
    </source>
</evidence>
<evidence type="ECO:0000259" key="8">
    <source>
        <dbReference type="Pfam" id="PF14322"/>
    </source>
</evidence>
<organism evidence="9 10">
    <name type="scientific">Pedobacter xixiisoli</name>
    <dbReference type="NCBI Taxonomy" id="1476464"/>
    <lineage>
        <taxon>Bacteria</taxon>
        <taxon>Pseudomonadati</taxon>
        <taxon>Bacteroidota</taxon>
        <taxon>Sphingobacteriia</taxon>
        <taxon>Sphingobacteriales</taxon>
        <taxon>Sphingobacteriaceae</taxon>
        <taxon>Pedobacter</taxon>
    </lineage>
</organism>
<evidence type="ECO:0000313" key="9">
    <source>
        <dbReference type="EMBL" id="SOD17719.1"/>
    </source>
</evidence>
<dbReference type="Pfam" id="PF14322">
    <property type="entry name" value="SusD-like_3"/>
    <property type="match status" value="1"/>
</dbReference>
<keyword evidence="10" id="KW-1185">Reference proteome</keyword>
<dbReference type="Pfam" id="PF07980">
    <property type="entry name" value="SusD_RagB"/>
    <property type="match status" value="1"/>
</dbReference>
<dbReference type="OrthoDB" id="621570at2"/>
<comment type="similarity">
    <text evidence="2">Belongs to the SusD family.</text>
</comment>
<evidence type="ECO:0000256" key="3">
    <source>
        <dbReference type="ARBA" id="ARBA00022729"/>
    </source>
</evidence>
<feature type="chain" id="PRO_5013080731" evidence="6">
    <location>
        <begin position="20"/>
        <end position="458"/>
    </location>
</feature>
<dbReference type="Gene3D" id="1.25.40.390">
    <property type="match status" value="1"/>
</dbReference>
<dbReference type="CDD" id="cd08977">
    <property type="entry name" value="SusD"/>
    <property type="match status" value="1"/>
</dbReference>
<name>A0A286A755_9SPHI</name>
<dbReference type="SUPFAM" id="SSF48452">
    <property type="entry name" value="TPR-like"/>
    <property type="match status" value="1"/>
</dbReference>
<dbReference type="Proteomes" id="UP000219281">
    <property type="component" value="Unassembled WGS sequence"/>
</dbReference>
<keyword evidence="5" id="KW-0998">Cell outer membrane</keyword>
<proteinExistence type="inferred from homology"/>
<evidence type="ECO:0000259" key="7">
    <source>
        <dbReference type="Pfam" id="PF07980"/>
    </source>
</evidence>
<dbReference type="GO" id="GO:0009279">
    <property type="term" value="C:cell outer membrane"/>
    <property type="evidence" value="ECO:0007669"/>
    <property type="project" value="UniProtKB-SubCell"/>
</dbReference>
<dbReference type="AlphaFoldDB" id="A0A286A755"/>
<reference evidence="10" key="1">
    <citation type="submission" date="2017-09" db="EMBL/GenBank/DDBJ databases">
        <authorList>
            <person name="Varghese N."/>
            <person name="Submissions S."/>
        </authorList>
    </citation>
    <scope>NUCLEOTIDE SEQUENCE [LARGE SCALE GENOMIC DNA]</scope>
    <source>
        <strain evidence="10">CGMCC 1.12803</strain>
    </source>
</reference>
<dbReference type="RefSeq" id="WP_097132496.1">
    <property type="nucleotide sequence ID" value="NZ_OCMT01000003.1"/>
</dbReference>
<comment type="subcellular location">
    <subcellularLocation>
        <location evidence="1">Cell outer membrane</location>
    </subcellularLocation>
</comment>
<gene>
    <name evidence="9" type="ORF">SAMN06297358_2653</name>
</gene>
<evidence type="ECO:0000313" key="10">
    <source>
        <dbReference type="Proteomes" id="UP000219281"/>
    </source>
</evidence>
<dbReference type="PROSITE" id="PS51257">
    <property type="entry name" value="PROKAR_LIPOPROTEIN"/>
    <property type="match status" value="1"/>
</dbReference>
<feature type="domain" description="RagB/SusD" evidence="7">
    <location>
        <begin position="311"/>
        <end position="457"/>
    </location>
</feature>
<evidence type="ECO:0000256" key="2">
    <source>
        <dbReference type="ARBA" id="ARBA00006275"/>
    </source>
</evidence>
<keyword evidence="4" id="KW-0472">Membrane</keyword>
<dbReference type="EMBL" id="OCMT01000003">
    <property type="protein sequence ID" value="SOD17719.1"/>
    <property type="molecule type" value="Genomic_DNA"/>
</dbReference>
<dbReference type="InterPro" id="IPR012944">
    <property type="entry name" value="SusD_RagB_dom"/>
</dbReference>
<evidence type="ECO:0000256" key="5">
    <source>
        <dbReference type="ARBA" id="ARBA00023237"/>
    </source>
</evidence>
<protein>
    <submittedName>
        <fullName evidence="9">SusD family protein</fullName>
    </submittedName>
</protein>
<evidence type="ECO:0000256" key="6">
    <source>
        <dbReference type="SAM" id="SignalP"/>
    </source>
</evidence>
<evidence type="ECO:0000256" key="1">
    <source>
        <dbReference type="ARBA" id="ARBA00004442"/>
    </source>
</evidence>
<feature type="domain" description="SusD-like N-terminal" evidence="8">
    <location>
        <begin position="83"/>
        <end position="222"/>
    </location>
</feature>
<feature type="signal peptide" evidence="6">
    <location>
        <begin position="1"/>
        <end position="19"/>
    </location>
</feature>
<keyword evidence="3 6" id="KW-0732">Signal</keyword>
<dbReference type="InterPro" id="IPR033985">
    <property type="entry name" value="SusD-like_N"/>
</dbReference>
<accession>A0A286A755</accession>